<proteinExistence type="predicted"/>
<evidence type="ECO:0000313" key="1">
    <source>
        <dbReference type="EMBL" id="KAG0419563.1"/>
    </source>
</evidence>
<accession>A0AC60PGU2</accession>
<gene>
    <name evidence="1" type="ORF">HPB47_004020</name>
</gene>
<keyword evidence="2" id="KW-1185">Reference proteome</keyword>
<protein>
    <submittedName>
        <fullName evidence="1">Uncharacterized protein</fullName>
    </submittedName>
</protein>
<name>A0AC60PGU2_IXOPE</name>
<comment type="caution">
    <text evidence="1">The sequence shown here is derived from an EMBL/GenBank/DDBJ whole genome shotgun (WGS) entry which is preliminary data.</text>
</comment>
<dbReference type="EMBL" id="JABSTQ010010608">
    <property type="protein sequence ID" value="KAG0419563.1"/>
    <property type="molecule type" value="Genomic_DNA"/>
</dbReference>
<dbReference type="Proteomes" id="UP000805193">
    <property type="component" value="Unassembled WGS sequence"/>
</dbReference>
<sequence length="201" mass="20544">MHLQISINFFLAKAADCVTAADVALPSLPSSPYSPSPPSSSSSSSSFAAPPHPLYGPTSPSPLFAAATADGSPPLFMSLPFPMPPSPRRPCDAWSRSEVSPYLSGVPGVPPPLHLAALPRPIPTGGIHHGPTGPRYDAGAVGPLSGDVSVTAAAAAAATTYASSVYAYDRSIAAVAGVTPHFEHHPGIPLSSYGPSLLWWD</sequence>
<organism evidence="1 2">
    <name type="scientific">Ixodes persulcatus</name>
    <name type="common">Taiga tick</name>
    <dbReference type="NCBI Taxonomy" id="34615"/>
    <lineage>
        <taxon>Eukaryota</taxon>
        <taxon>Metazoa</taxon>
        <taxon>Ecdysozoa</taxon>
        <taxon>Arthropoda</taxon>
        <taxon>Chelicerata</taxon>
        <taxon>Arachnida</taxon>
        <taxon>Acari</taxon>
        <taxon>Parasitiformes</taxon>
        <taxon>Ixodida</taxon>
        <taxon>Ixodoidea</taxon>
        <taxon>Ixodidae</taxon>
        <taxon>Ixodinae</taxon>
        <taxon>Ixodes</taxon>
    </lineage>
</organism>
<reference evidence="1 2" key="1">
    <citation type="journal article" date="2020" name="Cell">
        <title>Large-Scale Comparative Analyses of Tick Genomes Elucidate Their Genetic Diversity and Vector Capacities.</title>
        <authorList>
            <consortium name="Tick Genome and Microbiome Consortium (TIGMIC)"/>
            <person name="Jia N."/>
            <person name="Wang J."/>
            <person name="Shi W."/>
            <person name="Du L."/>
            <person name="Sun Y."/>
            <person name="Zhan W."/>
            <person name="Jiang J.F."/>
            <person name="Wang Q."/>
            <person name="Zhang B."/>
            <person name="Ji P."/>
            <person name="Bell-Sakyi L."/>
            <person name="Cui X.M."/>
            <person name="Yuan T.T."/>
            <person name="Jiang B.G."/>
            <person name="Yang W.F."/>
            <person name="Lam T.T."/>
            <person name="Chang Q.C."/>
            <person name="Ding S.J."/>
            <person name="Wang X.J."/>
            <person name="Zhu J.G."/>
            <person name="Ruan X.D."/>
            <person name="Zhao L."/>
            <person name="Wei J.T."/>
            <person name="Ye R.Z."/>
            <person name="Que T.C."/>
            <person name="Du C.H."/>
            <person name="Zhou Y.H."/>
            <person name="Cheng J.X."/>
            <person name="Dai P.F."/>
            <person name="Guo W.B."/>
            <person name="Han X.H."/>
            <person name="Huang E.J."/>
            <person name="Li L.F."/>
            <person name="Wei W."/>
            <person name="Gao Y.C."/>
            <person name="Liu J.Z."/>
            <person name="Shao H.Z."/>
            <person name="Wang X."/>
            <person name="Wang C.C."/>
            <person name="Yang T.C."/>
            <person name="Huo Q.B."/>
            <person name="Li W."/>
            <person name="Chen H.Y."/>
            <person name="Chen S.E."/>
            <person name="Zhou L.G."/>
            <person name="Ni X.B."/>
            <person name="Tian J.H."/>
            <person name="Sheng Y."/>
            <person name="Liu T."/>
            <person name="Pan Y.S."/>
            <person name="Xia L.Y."/>
            <person name="Li J."/>
            <person name="Zhao F."/>
            <person name="Cao W.C."/>
        </authorList>
    </citation>
    <scope>NUCLEOTIDE SEQUENCE [LARGE SCALE GENOMIC DNA]</scope>
    <source>
        <strain evidence="1">Iper-2018</strain>
    </source>
</reference>
<evidence type="ECO:0000313" key="2">
    <source>
        <dbReference type="Proteomes" id="UP000805193"/>
    </source>
</evidence>